<dbReference type="Gene3D" id="3.90.1150.10">
    <property type="entry name" value="Aspartate Aminotransferase, domain 1"/>
    <property type="match status" value="1"/>
</dbReference>
<keyword evidence="3 5" id="KW-0032">Aminotransferase</keyword>
<protein>
    <recommendedName>
        <fullName evidence="3">Aminotransferase</fullName>
        <ecNumber evidence="3">2.6.1.-</ecNumber>
    </recommendedName>
</protein>
<evidence type="ECO:0000313" key="6">
    <source>
        <dbReference type="Proteomes" id="UP000677126"/>
    </source>
</evidence>
<dbReference type="EMBL" id="CP054856">
    <property type="protein sequence ID" value="QVM83114.1"/>
    <property type="molecule type" value="Genomic_DNA"/>
</dbReference>
<comment type="cofactor">
    <cofactor evidence="1 3">
        <name>pyridoxal 5'-phosphate</name>
        <dbReference type="ChEBI" id="CHEBI:597326"/>
    </cofactor>
</comment>
<keyword evidence="6" id="KW-1185">Reference proteome</keyword>
<dbReference type="SUPFAM" id="SSF53383">
    <property type="entry name" value="PLP-dependent transferases"/>
    <property type="match status" value="1"/>
</dbReference>
<evidence type="ECO:0000256" key="1">
    <source>
        <dbReference type="ARBA" id="ARBA00001933"/>
    </source>
</evidence>
<reference evidence="5 6" key="1">
    <citation type="journal article" date="2021" name="Int. J. Syst. Evol. Microbiol.">
        <title>Novosphingobium decolorationis sp. nov., an aniline blue-decolourizing bacterium isolated from East Pacific sediment.</title>
        <authorList>
            <person name="Chen X."/>
            <person name="Dong B."/>
            <person name="Chen T."/>
            <person name="Ren N."/>
            <person name="Wang J."/>
            <person name="Xu Y."/>
            <person name="Yang J."/>
            <person name="Zhu S."/>
            <person name="Chen J."/>
        </authorList>
    </citation>
    <scope>NUCLEOTIDE SEQUENCE [LARGE SCALE GENOMIC DNA]</scope>
    <source>
        <strain evidence="5 6">502str22</strain>
    </source>
</reference>
<name>A0ABX8E2D5_9SPHN</name>
<dbReference type="Gene3D" id="3.40.640.10">
    <property type="entry name" value="Type I PLP-dependent aspartate aminotransferase-like (Major domain)"/>
    <property type="match status" value="1"/>
</dbReference>
<sequence>MSAFVAHGGRLSAACARYGGTPEDWLDLSTGINPEPWPGAQNYVPDWRALPDPAALTRLEAVAASHFGADPATCAAVPGSEAGLRALGEVLRQFPLAPGPLTYSTYAKAFGSAPNGALGPTVRVLTNPNNPDGTLQTRAEVLAALDWQEAEGGWLIVDEAFADAHQGASVAGKVREGRRLIVTRSFGKFFGLAGLRLGFVLAPPALLSALRRLHGDWPLSSAAIDLGLAAYADTDWIGQARQSLPRRAQRLDTRLARHGLVAQGASPLFRLVSTDRAPSLFEALARAHILTRPFEGHPKLLRFGLPDSDHALARLEAALTRWSRDG</sequence>
<dbReference type="PROSITE" id="PS00105">
    <property type="entry name" value="AA_TRANSFER_CLASS_1"/>
    <property type="match status" value="1"/>
</dbReference>
<dbReference type="InterPro" id="IPR015422">
    <property type="entry name" value="PyrdxlP-dep_Trfase_small"/>
</dbReference>
<dbReference type="CDD" id="cd00609">
    <property type="entry name" value="AAT_like"/>
    <property type="match status" value="1"/>
</dbReference>
<dbReference type="EC" id="2.6.1.-" evidence="3"/>
<dbReference type="RefSeq" id="WP_213502377.1">
    <property type="nucleotide sequence ID" value="NZ_CP054856.1"/>
</dbReference>
<evidence type="ECO:0000259" key="4">
    <source>
        <dbReference type="Pfam" id="PF00155"/>
    </source>
</evidence>
<dbReference type="InterPro" id="IPR004838">
    <property type="entry name" value="NHTrfase_class1_PyrdxlP-BS"/>
</dbReference>
<feature type="domain" description="Aminotransferase class I/classII large" evidence="4">
    <location>
        <begin position="102"/>
        <end position="305"/>
    </location>
</feature>
<dbReference type="Proteomes" id="UP000677126">
    <property type="component" value="Chromosome"/>
</dbReference>
<dbReference type="PANTHER" id="PTHR42885:SF1">
    <property type="entry name" value="THREONINE-PHOSPHATE DECARBOXYLASE"/>
    <property type="match status" value="1"/>
</dbReference>
<comment type="similarity">
    <text evidence="3">Belongs to the class-I pyridoxal-phosphate-dependent aminotransferase family.</text>
</comment>
<keyword evidence="2" id="KW-0663">Pyridoxal phosphate</keyword>
<dbReference type="InterPro" id="IPR015424">
    <property type="entry name" value="PyrdxlP-dep_Trfase"/>
</dbReference>
<proteinExistence type="inferred from homology"/>
<dbReference type="GO" id="GO:0008483">
    <property type="term" value="F:transaminase activity"/>
    <property type="evidence" value="ECO:0007669"/>
    <property type="project" value="UniProtKB-KW"/>
</dbReference>
<keyword evidence="3" id="KW-0808">Transferase</keyword>
<dbReference type="InterPro" id="IPR004839">
    <property type="entry name" value="Aminotransferase_I/II_large"/>
</dbReference>
<evidence type="ECO:0000256" key="2">
    <source>
        <dbReference type="ARBA" id="ARBA00022898"/>
    </source>
</evidence>
<dbReference type="Pfam" id="PF00155">
    <property type="entry name" value="Aminotran_1_2"/>
    <property type="match status" value="1"/>
</dbReference>
<evidence type="ECO:0000313" key="5">
    <source>
        <dbReference type="EMBL" id="QVM83114.1"/>
    </source>
</evidence>
<evidence type="ECO:0000256" key="3">
    <source>
        <dbReference type="RuleBase" id="RU000481"/>
    </source>
</evidence>
<organism evidence="5 6">
    <name type="scientific">Novosphingobium decolorationis</name>
    <dbReference type="NCBI Taxonomy" id="2698673"/>
    <lineage>
        <taxon>Bacteria</taxon>
        <taxon>Pseudomonadati</taxon>
        <taxon>Pseudomonadota</taxon>
        <taxon>Alphaproteobacteria</taxon>
        <taxon>Sphingomonadales</taxon>
        <taxon>Sphingomonadaceae</taxon>
        <taxon>Novosphingobium</taxon>
    </lineage>
</organism>
<dbReference type="PANTHER" id="PTHR42885">
    <property type="entry name" value="HISTIDINOL-PHOSPHATE AMINOTRANSFERASE-RELATED"/>
    <property type="match status" value="1"/>
</dbReference>
<accession>A0ABX8E2D5</accession>
<dbReference type="InterPro" id="IPR015421">
    <property type="entry name" value="PyrdxlP-dep_Trfase_major"/>
</dbReference>
<gene>
    <name evidence="5" type="ORF">HT578_04780</name>
</gene>